<proteinExistence type="evidence at transcript level"/>
<feature type="domain" description="SCP" evidence="3">
    <location>
        <begin position="511"/>
        <end position="667"/>
    </location>
</feature>
<dbReference type="Pfam" id="PF00188">
    <property type="entry name" value="CAP"/>
    <property type="match status" value="3"/>
</dbReference>
<evidence type="ECO:0000256" key="2">
    <source>
        <dbReference type="SAM" id="SignalP"/>
    </source>
</evidence>
<feature type="chain" id="PRO_5005475012" evidence="2">
    <location>
        <begin position="21"/>
        <end position="700"/>
    </location>
</feature>
<organism evidence="4">
    <name type="scientific">Haemonchus contortus</name>
    <name type="common">Barber pole worm</name>
    <dbReference type="NCBI Taxonomy" id="6289"/>
    <lineage>
        <taxon>Eukaryota</taxon>
        <taxon>Metazoa</taxon>
        <taxon>Ecdysozoa</taxon>
        <taxon>Nematoda</taxon>
        <taxon>Chromadorea</taxon>
        <taxon>Rhabditida</taxon>
        <taxon>Rhabditina</taxon>
        <taxon>Rhabditomorpha</taxon>
        <taxon>Strongyloidea</taxon>
        <taxon>Trichostrongylidae</taxon>
        <taxon>Haemonchus</taxon>
    </lineage>
</organism>
<feature type="compositionally biased region" description="Low complexity" evidence="1">
    <location>
        <begin position="478"/>
        <end position="495"/>
    </location>
</feature>
<dbReference type="InterPro" id="IPR035940">
    <property type="entry name" value="CAP_sf"/>
</dbReference>
<dbReference type="PRINTS" id="PR00838">
    <property type="entry name" value="V5ALLERGEN"/>
</dbReference>
<evidence type="ECO:0000256" key="1">
    <source>
        <dbReference type="SAM" id="MobiDB-lite"/>
    </source>
</evidence>
<dbReference type="SUPFAM" id="SSF55797">
    <property type="entry name" value="PR-1-like"/>
    <property type="match status" value="3"/>
</dbReference>
<feature type="domain" description="SCP" evidence="3">
    <location>
        <begin position="32"/>
        <end position="188"/>
    </location>
</feature>
<dbReference type="OrthoDB" id="5874910at2759"/>
<dbReference type="InterPro" id="IPR001283">
    <property type="entry name" value="CRISP-related"/>
</dbReference>
<dbReference type="PANTHER" id="PTHR10334">
    <property type="entry name" value="CYSTEINE-RICH SECRETORY PROTEIN-RELATED"/>
    <property type="match status" value="1"/>
</dbReference>
<evidence type="ECO:0000259" key="3">
    <source>
        <dbReference type="SMART" id="SM00198"/>
    </source>
</evidence>
<dbReference type="EMBL" id="KT361527">
    <property type="protein sequence ID" value="ALA23426.1"/>
    <property type="molecule type" value="mRNA"/>
</dbReference>
<name>A0A0K2DSY2_HAECO</name>
<dbReference type="InterPro" id="IPR002413">
    <property type="entry name" value="V5_allergen-like"/>
</dbReference>
<feature type="region of interest" description="Disordered" evidence="1">
    <location>
        <begin position="228"/>
        <end position="256"/>
    </location>
</feature>
<dbReference type="SMART" id="SM00198">
    <property type="entry name" value="SCP"/>
    <property type="match status" value="3"/>
</dbReference>
<sequence>MLIPIVIACLALLKPSYVAASPCPSDNGMTDEVRAAFVDQHNYYRSLIASGNAKNKNGGFAPKAARMLKVSYDCDVEVNAVGWLKSCTFGNNNVANRNQWGTNVHTLSLTSNNTEAAAESVKAWFNELYTIGVPQNNVFTPQLYQQGLGEYAQLAWQSSNKIGCAVTTCSNSYTAVACEYNPGGDAVFTTIYDIGDPCTTDEDCQCTGCTCSRDEALCIPPSTKVTTHKPTTTTVRTTTKPTTTTTTTTTEPTTTTEKPEYIVCPSDNGMTDEVRWMFVNTHNKLRSRTAQGKSKNAPRFGGFAPKAARMLKVSYDCNMEANMMKWAKQCHFYHPPPAYRNYWGQNIYMVGDQYYNFTWPSIAETAVISWWQELQVFGVPENNIVVAPDEHKTGHYMQVVWQWTYKIGCAINYCTKNKPWPWTIAGCNYYPSGDNAYWVVYEMGDPCTTDADCKCAGCVCSKDEALCIPPQYVPLPPTTTSTTTQKPTTTTTVPPANAGSCPGLNNGMTDEVRKTFVDKHNEYRSLIAKGQAKDKVGQFAPKAARMLKVNYDCAVEENAMEWAKSCTFGLNTAAMLKRWGNNMQMLSPKTNNKTEAAIASVDAWFGQLQKNSVPEKNVFTMDNYMTLSKYSQLAWQSSSRIGCVVVPCWSSWTVVVCEYNPGGDLPGEVIYDEGDPCTKDADCQCSGCICSRDEALCIAP</sequence>
<accession>A0A0K2DSY2</accession>
<reference evidence="4" key="1">
    <citation type="journal article" date="2015" name="Biotechnol. Adv.">
        <title>The barber's pole worm CAP protein superfamily - A basis for fundamental discovery and biotechnology advances.</title>
        <authorList>
            <person name="Mohandas N."/>
            <person name="Young N.D."/>
            <person name="Jabbar A."/>
            <person name="Korhonen P.K."/>
            <person name="Koehler A.V."/>
            <person name="Amani P."/>
            <person name="Hall R.S."/>
            <person name="Sternberg P.W."/>
            <person name="Jex A.R."/>
            <person name="Hofmann A."/>
            <person name="Gasser R.B."/>
        </authorList>
    </citation>
    <scope>NUCLEOTIDE SEQUENCE</scope>
    <source>
        <strain evidence="4">Haecon-5</strain>
    </source>
</reference>
<keyword evidence="2" id="KW-0732">Signal</keyword>
<dbReference type="InterPro" id="IPR014044">
    <property type="entry name" value="CAP_dom"/>
</dbReference>
<feature type="domain" description="SCP" evidence="3">
    <location>
        <begin position="273"/>
        <end position="437"/>
    </location>
</feature>
<dbReference type="CDD" id="cd05380">
    <property type="entry name" value="CAP_euk"/>
    <property type="match status" value="3"/>
</dbReference>
<feature type="region of interest" description="Disordered" evidence="1">
    <location>
        <begin position="478"/>
        <end position="497"/>
    </location>
</feature>
<feature type="signal peptide" evidence="2">
    <location>
        <begin position="1"/>
        <end position="20"/>
    </location>
</feature>
<dbReference type="AlphaFoldDB" id="A0A0K2DSY2"/>
<protein>
    <submittedName>
        <fullName evidence="4">Cap-45</fullName>
    </submittedName>
</protein>
<dbReference type="PRINTS" id="PR00837">
    <property type="entry name" value="V5TPXLIKE"/>
</dbReference>
<evidence type="ECO:0000313" key="4">
    <source>
        <dbReference type="EMBL" id="ALA23426.1"/>
    </source>
</evidence>
<dbReference type="Gene3D" id="3.40.33.10">
    <property type="entry name" value="CAP"/>
    <property type="match status" value="3"/>
</dbReference>